<keyword evidence="3" id="KW-1185">Reference proteome</keyword>
<feature type="transmembrane region" description="Helical" evidence="1">
    <location>
        <begin position="178"/>
        <end position="197"/>
    </location>
</feature>
<keyword evidence="1" id="KW-1133">Transmembrane helix</keyword>
<name>A0ABR2KSA5_9EUKA</name>
<gene>
    <name evidence="2" type="ORF">M9Y10_022246</name>
</gene>
<dbReference type="Proteomes" id="UP001470230">
    <property type="component" value="Unassembled WGS sequence"/>
</dbReference>
<dbReference type="EMBL" id="JAPFFF010000003">
    <property type="protein sequence ID" value="KAK8893817.1"/>
    <property type="molecule type" value="Genomic_DNA"/>
</dbReference>
<sequence length="278" mass="31905">MKKRFNILILGPDTRIGQALIKKINDHFHFLNIVIPTGIYKEQAILPPYQIALNFTNPDSLAEDFALAEVIASCSPYYSTDLVRNAAYKASSKFIDACFSYPQTVIEAACQRLPFKPITMEATQSASGCSLIDLWRISHQLTILPLPRYHNDKWLIDQGTVSLEEISISHSFEFSSRIYAYLFYFFALLLRFMWPFFNDAKVYSSTSMWNFSGKGLEHHKEYFFKATAEGVDAELLRPDLALLKCLDALGINRYESHDWGCCNRMKVKLKEYQTVKSS</sequence>
<keyword evidence="1" id="KW-0472">Membrane</keyword>
<proteinExistence type="predicted"/>
<evidence type="ECO:0000256" key="1">
    <source>
        <dbReference type="SAM" id="Phobius"/>
    </source>
</evidence>
<reference evidence="2 3" key="1">
    <citation type="submission" date="2024-04" db="EMBL/GenBank/DDBJ databases">
        <title>Tritrichomonas musculus Genome.</title>
        <authorList>
            <person name="Alves-Ferreira E."/>
            <person name="Grigg M."/>
            <person name="Lorenzi H."/>
            <person name="Galac M."/>
        </authorList>
    </citation>
    <scope>NUCLEOTIDE SEQUENCE [LARGE SCALE GENOMIC DNA]</scope>
    <source>
        <strain evidence="2 3">EAF2021</strain>
    </source>
</reference>
<evidence type="ECO:0000313" key="2">
    <source>
        <dbReference type="EMBL" id="KAK8893817.1"/>
    </source>
</evidence>
<evidence type="ECO:0000313" key="3">
    <source>
        <dbReference type="Proteomes" id="UP001470230"/>
    </source>
</evidence>
<evidence type="ECO:0008006" key="4">
    <source>
        <dbReference type="Google" id="ProtNLM"/>
    </source>
</evidence>
<accession>A0ABR2KSA5</accession>
<comment type="caution">
    <text evidence="2">The sequence shown here is derived from an EMBL/GenBank/DDBJ whole genome shotgun (WGS) entry which is preliminary data.</text>
</comment>
<protein>
    <recommendedName>
        <fullName evidence="4">NmrA-like domain-containing protein</fullName>
    </recommendedName>
</protein>
<organism evidence="2 3">
    <name type="scientific">Tritrichomonas musculus</name>
    <dbReference type="NCBI Taxonomy" id="1915356"/>
    <lineage>
        <taxon>Eukaryota</taxon>
        <taxon>Metamonada</taxon>
        <taxon>Parabasalia</taxon>
        <taxon>Tritrichomonadida</taxon>
        <taxon>Tritrichomonadidae</taxon>
        <taxon>Tritrichomonas</taxon>
    </lineage>
</organism>
<keyword evidence="1" id="KW-0812">Transmembrane</keyword>